<name>A0A1B0BWH8_9MUSC</name>
<keyword evidence="3" id="KW-1185">Reference proteome</keyword>
<reference evidence="3" key="1">
    <citation type="submission" date="2015-01" db="EMBL/GenBank/DDBJ databases">
        <authorList>
            <person name="Aksoy S."/>
            <person name="Warren W."/>
            <person name="Wilson R.K."/>
        </authorList>
    </citation>
    <scope>NUCLEOTIDE SEQUENCE [LARGE SCALE GENOMIC DNA]</scope>
    <source>
        <strain evidence="3">IAEA</strain>
    </source>
</reference>
<dbReference type="VEuPathDB" id="VectorBase:GPPI042699"/>
<protein>
    <submittedName>
        <fullName evidence="2">Uncharacterized protein</fullName>
    </submittedName>
</protein>
<reference evidence="2" key="2">
    <citation type="submission" date="2020-05" db="UniProtKB">
        <authorList>
            <consortium name="EnsemblMetazoa"/>
        </authorList>
    </citation>
    <scope>IDENTIFICATION</scope>
    <source>
        <strain evidence="2">IAEA</strain>
    </source>
</reference>
<organism evidence="2 3">
    <name type="scientific">Glossina palpalis gambiensis</name>
    <dbReference type="NCBI Taxonomy" id="67801"/>
    <lineage>
        <taxon>Eukaryota</taxon>
        <taxon>Metazoa</taxon>
        <taxon>Ecdysozoa</taxon>
        <taxon>Arthropoda</taxon>
        <taxon>Hexapoda</taxon>
        <taxon>Insecta</taxon>
        <taxon>Pterygota</taxon>
        <taxon>Neoptera</taxon>
        <taxon>Endopterygota</taxon>
        <taxon>Diptera</taxon>
        <taxon>Brachycera</taxon>
        <taxon>Muscomorpha</taxon>
        <taxon>Hippoboscoidea</taxon>
        <taxon>Glossinidae</taxon>
        <taxon>Glossina</taxon>
    </lineage>
</organism>
<dbReference type="Proteomes" id="UP000092460">
    <property type="component" value="Unassembled WGS sequence"/>
</dbReference>
<proteinExistence type="predicted"/>
<feature type="compositionally biased region" description="Polar residues" evidence="1">
    <location>
        <begin position="106"/>
        <end position="117"/>
    </location>
</feature>
<evidence type="ECO:0000313" key="3">
    <source>
        <dbReference type="Proteomes" id="UP000092460"/>
    </source>
</evidence>
<dbReference type="EnsemblMetazoa" id="GPPI042699-RA">
    <property type="protein sequence ID" value="GPPI042699-PA"/>
    <property type="gene ID" value="GPPI042699"/>
</dbReference>
<evidence type="ECO:0000256" key="1">
    <source>
        <dbReference type="SAM" id="MobiDB-lite"/>
    </source>
</evidence>
<accession>A0A1B0BWH8</accession>
<dbReference type="EMBL" id="JXJN01021774">
    <property type="status" value="NOT_ANNOTATED_CDS"/>
    <property type="molecule type" value="Genomic_DNA"/>
</dbReference>
<evidence type="ECO:0000313" key="2">
    <source>
        <dbReference type="EnsemblMetazoa" id="GPPI042699-PA"/>
    </source>
</evidence>
<feature type="region of interest" description="Disordered" evidence="1">
    <location>
        <begin position="81"/>
        <end position="117"/>
    </location>
</feature>
<sequence length="150" mass="17521">MKDKVGKRKKFSNNIFDIKRFLRFPCFETFSLQLTNNFNGCSITEGTKAGRQQATHLAGQLETHFNEKLFKMKPNLFRADIQESEARGEKRKRGRERGEAKKNRIKNLTTNQPSTSEQCTYKDTPYVISQTKWYYDIGKYYLTSVSLANE</sequence>
<dbReference type="AlphaFoldDB" id="A0A1B0BWH8"/>